<feature type="transmembrane region" description="Helical" evidence="1">
    <location>
        <begin position="29"/>
        <end position="45"/>
    </location>
</feature>
<feature type="transmembrane region" description="Helical" evidence="1">
    <location>
        <begin position="129"/>
        <end position="148"/>
    </location>
</feature>
<evidence type="ECO:0000313" key="3">
    <source>
        <dbReference type="Proteomes" id="UP000199225"/>
    </source>
</evidence>
<dbReference type="RefSeq" id="WP_093193892.1">
    <property type="nucleotide sequence ID" value="NZ_FNEV01000006.1"/>
</dbReference>
<keyword evidence="1" id="KW-0812">Transmembrane</keyword>
<dbReference type="EMBL" id="FNEV01000006">
    <property type="protein sequence ID" value="SDJ51382.1"/>
    <property type="molecule type" value="Genomic_DNA"/>
</dbReference>
<dbReference type="AlphaFoldDB" id="A0A1G8UCD1"/>
<keyword evidence="1" id="KW-0472">Membrane</keyword>
<evidence type="ECO:0000256" key="1">
    <source>
        <dbReference type="SAM" id="Phobius"/>
    </source>
</evidence>
<evidence type="ECO:0000313" key="2">
    <source>
        <dbReference type="EMBL" id="SDJ51382.1"/>
    </source>
</evidence>
<feature type="transmembrane region" description="Helical" evidence="1">
    <location>
        <begin position="154"/>
        <end position="176"/>
    </location>
</feature>
<name>A0A1G8UCD1_9BACI</name>
<feature type="transmembrane region" description="Helical" evidence="1">
    <location>
        <begin position="66"/>
        <end position="84"/>
    </location>
</feature>
<dbReference type="OrthoDB" id="2966405at2"/>
<gene>
    <name evidence="2" type="ORF">SAMN04490247_2172</name>
</gene>
<sequence length="196" mass="22419">MKRTVVVLLVFVALLGGMGAFGTAFVVVSKAFLQVVIPFGLVIWINRRDYWFHHMFRKIDHVNRHALIILLLFFAVNAGVDLLWLQGASFLILSLVSPVAFVVSFCFWRMFLEKGFRRFYRIHFGRASVYLLIHMALWGLYAMAMRAYGESEGLSNYATSVAVLGGIMLVVVFFTWGKHDHKVDPPTVEGMVRKLW</sequence>
<keyword evidence="1" id="KW-1133">Transmembrane helix</keyword>
<keyword evidence="3" id="KW-1185">Reference proteome</keyword>
<organism evidence="2 3">
    <name type="scientific">Salimicrobium halophilum</name>
    <dbReference type="NCBI Taxonomy" id="86666"/>
    <lineage>
        <taxon>Bacteria</taxon>
        <taxon>Bacillati</taxon>
        <taxon>Bacillota</taxon>
        <taxon>Bacilli</taxon>
        <taxon>Bacillales</taxon>
        <taxon>Bacillaceae</taxon>
        <taxon>Salimicrobium</taxon>
    </lineage>
</organism>
<reference evidence="3" key="1">
    <citation type="submission" date="2016-10" db="EMBL/GenBank/DDBJ databases">
        <authorList>
            <person name="Varghese N."/>
            <person name="Submissions S."/>
        </authorList>
    </citation>
    <scope>NUCLEOTIDE SEQUENCE [LARGE SCALE GENOMIC DNA]</scope>
    <source>
        <strain evidence="3">DSM 4771</strain>
    </source>
</reference>
<feature type="transmembrane region" description="Helical" evidence="1">
    <location>
        <begin position="90"/>
        <end position="108"/>
    </location>
</feature>
<protein>
    <submittedName>
        <fullName evidence="2">Uncharacterized protein</fullName>
    </submittedName>
</protein>
<dbReference type="Proteomes" id="UP000199225">
    <property type="component" value="Unassembled WGS sequence"/>
</dbReference>
<accession>A0A1G8UCD1</accession>
<dbReference type="STRING" id="86666.SAMN04490247_2172"/>
<proteinExistence type="predicted"/>